<evidence type="ECO:0000313" key="2">
    <source>
        <dbReference type="Proteomes" id="UP000192042"/>
    </source>
</evidence>
<gene>
    <name evidence="1" type="ORF">NSJP_3770</name>
</gene>
<keyword evidence="2" id="KW-1185">Reference proteome</keyword>
<dbReference type="Proteomes" id="UP000192042">
    <property type="component" value="Chromosome I"/>
</dbReference>
<dbReference type="KEGG" id="nja:NSJP_3770"/>
<evidence type="ECO:0008006" key="3">
    <source>
        <dbReference type="Google" id="ProtNLM"/>
    </source>
</evidence>
<dbReference type="AlphaFoldDB" id="A0A1W1IA63"/>
<protein>
    <recommendedName>
        <fullName evidence="3">SAP domain-containing protein</fullName>
    </recommendedName>
</protein>
<evidence type="ECO:0000313" key="1">
    <source>
        <dbReference type="EMBL" id="SLM49937.1"/>
    </source>
</evidence>
<sequence length="213" mass="25113">MSAKTKSKRPPLTANISIDEFRAFYWYLHELVEFCRNNGLPTGGQKLAVVSRIERFIRSGKRTGLAESTSIKRRVSTAPRELSILTVVGNDFKCDVTARNFFKSVIGEHFHFTAHVNRFRRERLRRGIRTTYGDLAREWLAEHERRKDPRYKSKIERSWQYNQFVRDFAADKLRNRGKGMRGAAKAWNEIREHRGPHTYAEYVRITERRQPPT</sequence>
<dbReference type="RefSeq" id="WP_080888110.1">
    <property type="nucleotide sequence ID" value="NZ_LT828648.1"/>
</dbReference>
<dbReference type="EMBL" id="LT828648">
    <property type="protein sequence ID" value="SLM49937.1"/>
    <property type="molecule type" value="Genomic_DNA"/>
</dbReference>
<proteinExistence type="predicted"/>
<reference evidence="1 2" key="1">
    <citation type="submission" date="2017-03" db="EMBL/GenBank/DDBJ databases">
        <authorList>
            <person name="Afonso C.L."/>
            <person name="Miller P.J."/>
            <person name="Scott M.A."/>
            <person name="Spackman E."/>
            <person name="Goraichik I."/>
            <person name="Dimitrov K.M."/>
            <person name="Suarez D.L."/>
            <person name="Swayne D.E."/>
        </authorList>
    </citation>
    <scope>NUCLEOTIDE SEQUENCE [LARGE SCALE GENOMIC DNA]</scope>
    <source>
        <strain evidence="1">Genome sequencing of Nitrospira japonica strain NJ11</strain>
    </source>
</reference>
<name>A0A1W1IA63_9BACT</name>
<organism evidence="1 2">
    <name type="scientific">Nitrospira japonica</name>
    <dbReference type="NCBI Taxonomy" id="1325564"/>
    <lineage>
        <taxon>Bacteria</taxon>
        <taxon>Pseudomonadati</taxon>
        <taxon>Nitrospirota</taxon>
        <taxon>Nitrospiria</taxon>
        <taxon>Nitrospirales</taxon>
        <taxon>Nitrospiraceae</taxon>
        <taxon>Nitrospira</taxon>
    </lineage>
</organism>
<dbReference type="STRING" id="1325564.NSJP_3770"/>
<dbReference type="Pfam" id="PF18953">
    <property type="entry name" value="SAP_new25"/>
    <property type="match status" value="1"/>
</dbReference>
<accession>A0A1W1IA63</accession>
<dbReference type="OrthoDB" id="9778090at2"/>